<evidence type="ECO:0000256" key="1">
    <source>
        <dbReference type="RuleBase" id="RU003682"/>
    </source>
</evidence>
<dbReference type="AlphaFoldDB" id="A0A7J7DPQ7"/>
<keyword evidence="1" id="KW-0479">Metal-binding</keyword>
<comment type="similarity">
    <text evidence="1">Belongs to the iron/ascorbate-dependent oxidoreductase family.</text>
</comment>
<dbReference type="SUPFAM" id="SSF51197">
    <property type="entry name" value="Clavaminate synthase-like"/>
    <property type="match status" value="1"/>
</dbReference>
<dbReference type="Pfam" id="PF03171">
    <property type="entry name" value="2OG-FeII_Oxy"/>
    <property type="match status" value="1"/>
</dbReference>
<dbReference type="PANTHER" id="PTHR47990">
    <property type="entry name" value="2-OXOGLUTARATE (2OG) AND FE(II)-DEPENDENT OXYGENASE SUPERFAMILY PROTEIN-RELATED"/>
    <property type="match status" value="1"/>
</dbReference>
<keyword evidence="1" id="KW-0408">Iron</keyword>
<dbReference type="InterPro" id="IPR005123">
    <property type="entry name" value="Oxoglu/Fe-dep_dioxygenase_dom"/>
</dbReference>
<dbReference type="GO" id="GO:0016491">
    <property type="term" value="F:oxidoreductase activity"/>
    <property type="evidence" value="ECO:0007669"/>
    <property type="project" value="UniProtKB-KW"/>
</dbReference>
<sequence length="241" mass="26893">MSKVIETILLLTETIKNEFNPLFEALGLYNIGSSQAVQDFCTKLDVSVHKRKIIEAYGQAVTGAAMKISEKLASSLGLNGYSFEGWPMHCRMNKFSFTPETVGSSGVRMHTDPMFFTILQDDENVGGLEVMNKSGEFVAVDPLPGSILVNFGDIGSAWSNGRFYSVKHRVQCKEASTRLSIASFVLGPKEGPVEPPPEFVDDQHPRLYASFTWEDYRKLRVSTKFRNIDGLSDVRVQPRNE</sequence>
<dbReference type="GO" id="GO:0046872">
    <property type="term" value="F:metal ion binding"/>
    <property type="evidence" value="ECO:0007669"/>
    <property type="project" value="UniProtKB-KW"/>
</dbReference>
<evidence type="ECO:0000313" key="4">
    <source>
        <dbReference type="Proteomes" id="UP000593562"/>
    </source>
</evidence>
<organism evidence="3 4">
    <name type="scientific">Tripterygium wilfordii</name>
    <name type="common">Thunder God vine</name>
    <dbReference type="NCBI Taxonomy" id="458696"/>
    <lineage>
        <taxon>Eukaryota</taxon>
        <taxon>Viridiplantae</taxon>
        <taxon>Streptophyta</taxon>
        <taxon>Embryophyta</taxon>
        <taxon>Tracheophyta</taxon>
        <taxon>Spermatophyta</taxon>
        <taxon>Magnoliopsida</taxon>
        <taxon>eudicotyledons</taxon>
        <taxon>Gunneridae</taxon>
        <taxon>Pentapetalae</taxon>
        <taxon>rosids</taxon>
        <taxon>fabids</taxon>
        <taxon>Celastrales</taxon>
        <taxon>Celastraceae</taxon>
        <taxon>Tripterygium</taxon>
    </lineage>
</organism>
<dbReference type="InterPro" id="IPR044861">
    <property type="entry name" value="IPNS-like_FE2OG_OXY"/>
</dbReference>
<evidence type="ECO:0000313" key="3">
    <source>
        <dbReference type="EMBL" id="KAF5748328.1"/>
    </source>
</evidence>
<dbReference type="PROSITE" id="PS51471">
    <property type="entry name" value="FE2OG_OXY"/>
    <property type="match status" value="1"/>
</dbReference>
<dbReference type="EMBL" id="JAAARO010000004">
    <property type="protein sequence ID" value="KAF5748328.1"/>
    <property type="molecule type" value="Genomic_DNA"/>
</dbReference>
<reference evidence="3 4" key="1">
    <citation type="journal article" date="2020" name="Nat. Commun.">
        <title>Genome of Tripterygium wilfordii and identification of cytochrome P450 involved in triptolide biosynthesis.</title>
        <authorList>
            <person name="Tu L."/>
            <person name="Su P."/>
            <person name="Zhang Z."/>
            <person name="Gao L."/>
            <person name="Wang J."/>
            <person name="Hu T."/>
            <person name="Zhou J."/>
            <person name="Zhang Y."/>
            <person name="Zhao Y."/>
            <person name="Liu Y."/>
            <person name="Song Y."/>
            <person name="Tong Y."/>
            <person name="Lu Y."/>
            <person name="Yang J."/>
            <person name="Xu C."/>
            <person name="Jia M."/>
            <person name="Peters R.J."/>
            <person name="Huang L."/>
            <person name="Gao W."/>
        </authorList>
    </citation>
    <scope>NUCLEOTIDE SEQUENCE [LARGE SCALE GENOMIC DNA]</scope>
    <source>
        <strain evidence="4">cv. XIE 37</strain>
        <tissue evidence="3">Leaf</tissue>
    </source>
</reference>
<dbReference type="Gene3D" id="2.60.120.330">
    <property type="entry name" value="B-lactam Antibiotic, Isopenicillin N Synthase, Chain"/>
    <property type="match status" value="1"/>
</dbReference>
<comment type="caution">
    <text evidence="3">The sequence shown here is derived from an EMBL/GenBank/DDBJ whole genome shotgun (WGS) entry which is preliminary data.</text>
</comment>
<dbReference type="InParanoid" id="A0A7J7DPQ7"/>
<dbReference type="InterPro" id="IPR027443">
    <property type="entry name" value="IPNS-like_sf"/>
</dbReference>
<dbReference type="Proteomes" id="UP000593562">
    <property type="component" value="Unassembled WGS sequence"/>
</dbReference>
<name>A0A7J7DPQ7_TRIWF</name>
<evidence type="ECO:0000259" key="2">
    <source>
        <dbReference type="PROSITE" id="PS51471"/>
    </source>
</evidence>
<keyword evidence="1" id="KW-0560">Oxidoreductase</keyword>
<keyword evidence="4" id="KW-1185">Reference proteome</keyword>
<feature type="domain" description="Fe2OG dioxygenase" evidence="2">
    <location>
        <begin position="86"/>
        <end position="187"/>
    </location>
</feature>
<proteinExistence type="inferred from homology"/>
<accession>A0A7J7DPQ7</accession>
<dbReference type="InterPro" id="IPR050231">
    <property type="entry name" value="Iron_ascorbate_oxido_reductase"/>
</dbReference>
<protein>
    <recommendedName>
        <fullName evidence="2">Fe2OG dioxygenase domain-containing protein</fullName>
    </recommendedName>
</protein>
<gene>
    <name evidence="3" type="ORF">HS088_TW04G00280</name>
</gene>